<dbReference type="InterPro" id="IPR027417">
    <property type="entry name" value="P-loop_NTPase"/>
</dbReference>
<evidence type="ECO:0000256" key="5">
    <source>
        <dbReference type="ARBA" id="ARBA00022741"/>
    </source>
</evidence>
<feature type="domain" description="ABC transporter" evidence="8">
    <location>
        <begin position="14"/>
        <end position="237"/>
    </location>
</feature>
<evidence type="ECO:0000313" key="9">
    <source>
        <dbReference type="EMBL" id="RWY39919.1"/>
    </source>
</evidence>
<dbReference type="Gene3D" id="3.40.50.300">
    <property type="entry name" value="P-loop containing nucleotide triphosphate hydrolases"/>
    <property type="match status" value="1"/>
</dbReference>
<dbReference type="PROSITE" id="PS00211">
    <property type="entry name" value="ABC_TRANSPORTER_1"/>
    <property type="match status" value="1"/>
</dbReference>
<dbReference type="InterPro" id="IPR003593">
    <property type="entry name" value="AAA+_ATPase"/>
</dbReference>
<protein>
    <submittedName>
        <fullName evidence="9">ATP-binding cassette domain-containing protein</fullName>
    </submittedName>
</protein>
<dbReference type="Pfam" id="PF00005">
    <property type="entry name" value="ABC_tran"/>
    <property type="match status" value="1"/>
</dbReference>
<evidence type="ECO:0000256" key="6">
    <source>
        <dbReference type="ARBA" id="ARBA00022840"/>
    </source>
</evidence>
<dbReference type="GO" id="GO:0005524">
    <property type="term" value="F:ATP binding"/>
    <property type="evidence" value="ECO:0007669"/>
    <property type="project" value="UniProtKB-KW"/>
</dbReference>
<dbReference type="PROSITE" id="PS50893">
    <property type="entry name" value="ABC_TRANSPORTER_2"/>
    <property type="match status" value="1"/>
</dbReference>
<evidence type="ECO:0000256" key="3">
    <source>
        <dbReference type="ARBA" id="ARBA00022448"/>
    </source>
</evidence>
<keyword evidence="3" id="KW-0813">Transport</keyword>
<comment type="similarity">
    <text evidence="2">Belongs to the ABC transporter superfamily.</text>
</comment>
<evidence type="ECO:0000256" key="7">
    <source>
        <dbReference type="ARBA" id="ARBA00023136"/>
    </source>
</evidence>
<dbReference type="InterPro" id="IPR050086">
    <property type="entry name" value="MetN_ABC_transporter-like"/>
</dbReference>
<dbReference type="PANTHER" id="PTHR43166:SF9">
    <property type="entry name" value="GLUTAMATE_ASPARTATE IMPORT ATP-BINDING PROTEIN GLTL"/>
    <property type="match status" value="1"/>
</dbReference>
<proteinExistence type="inferred from homology"/>
<gene>
    <name evidence="9" type="ORF">EP867_13145</name>
</gene>
<keyword evidence="4" id="KW-1003">Cell membrane</keyword>
<dbReference type="InterPro" id="IPR017871">
    <property type="entry name" value="ABC_transporter-like_CS"/>
</dbReference>
<evidence type="ECO:0000313" key="10">
    <source>
        <dbReference type="Proteomes" id="UP000287168"/>
    </source>
</evidence>
<reference evidence="9 10" key="1">
    <citation type="journal article" date="2015" name="Int. J. Syst. Evol. Microbiol.">
        <title>Gemmobacter intermedius sp. nov., isolated from a white stork (Ciconia ciconia).</title>
        <authorList>
            <person name="Kampfer P."/>
            <person name="Jerzak L."/>
            <person name="Wilharm G."/>
            <person name="Golke J."/>
            <person name="Busse H.J."/>
            <person name="Glaeser S.P."/>
        </authorList>
    </citation>
    <scope>NUCLEOTIDE SEQUENCE [LARGE SCALE GENOMIC DNA]</scope>
    <source>
        <strain evidence="9 10">119/4</strain>
    </source>
</reference>
<comment type="subcellular location">
    <subcellularLocation>
        <location evidence="1">Cell membrane</location>
        <topology evidence="1">Peripheral membrane protein</topology>
    </subcellularLocation>
</comment>
<accession>A0A3S3WKG4</accession>
<dbReference type="SUPFAM" id="SSF52540">
    <property type="entry name" value="P-loop containing nucleoside triphosphate hydrolases"/>
    <property type="match status" value="1"/>
</dbReference>
<evidence type="ECO:0000256" key="1">
    <source>
        <dbReference type="ARBA" id="ARBA00004202"/>
    </source>
</evidence>
<keyword evidence="7" id="KW-0472">Membrane</keyword>
<dbReference type="PANTHER" id="PTHR43166">
    <property type="entry name" value="AMINO ACID IMPORT ATP-BINDING PROTEIN"/>
    <property type="match status" value="1"/>
</dbReference>
<name>A0A3S3WKG4_9RHOB</name>
<dbReference type="Proteomes" id="UP000287168">
    <property type="component" value="Unassembled WGS sequence"/>
</dbReference>
<comment type="caution">
    <text evidence="9">The sequence shown here is derived from an EMBL/GenBank/DDBJ whole genome shotgun (WGS) entry which is preliminary data.</text>
</comment>
<dbReference type="GO" id="GO:0016887">
    <property type="term" value="F:ATP hydrolysis activity"/>
    <property type="evidence" value="ECO:0007669"/>
    <property type="project" value="InterPro"/>
</dbReference>
<sequence>MVAEADGVSRDLVLRVESLGFEAAGTALLKEISFEVMVGRRLVILGPNGAGKSLLLRICHGLVAPSQGRVIREGADLRPVRQAMVFQRPVMLRRSVRANLDHALALQGLARSERESRCQAALDRFGLSALADRGARLLSGGEQQRLALARAWAIQPGLLILDEPTSALDPASTRLIEESLLQFSAEGMAIVMTTHDLGQARRLAEEVLFLDRGRILEVTPAPDFFTKPASREARAYLSGELLW</sequence>
<evidence type="ECO:0000259" key="8">
    <source>
        <dbReference type="PROSITE" id="PS50893"/>
    </source>
</evidence>
<dbReference type="AlphaFoldDB" id="A0A3S3WKG4"/>
<keyword evidence="10" id="KW-1185">Reference proteome</keyword>
<dbReference type="GO" id="GO:0005886">
    <property type="term" value="C:plasma membrane"/>
    <property type="evidence" value="ECO:0007669"/>
    <property type="project" value="UniProtKB-SubCell"/>
</dbReference>
<dbReference type="EMBL" id="SBLC01000019">
    <property type="protein sequence ID" value="RWY39919.1"/>
    <property type="molecule type" value="Genomic_DNA"/>
</dbReference>
<dbReference type="SMART" id="SM00382">
    <property type="entry name" value="AAA"/>
    <property type="match status" value="1"/>
</dbReference>
<dbReference type="OrthoDB" id="9802264at2"/>
<organism evidence="9 10">
    <name type="scientific">Falsigemmobacter intermedius</name>
    <dbReference type="NCBI Taxonomy" id="1553448"/>
    <lineage>
        <taxon>Bacteria</taxon>
        <taxon>Pseudomonadati</taxon>
        <taxon>Pseudomonadota</taxon>
        <taxon>Alphaproteobacteria</taxon>
        <taxon>Rhodobacterales</taxon>
        <taxon>Paracoccaceae</taxon>
        <taxon>Falsigemmobacter</taxon>
    </lineage>
</organism>
<evidence type="ECO:0000256" key="2">
    <source>
        <dbReference type="ARBA" id="ARBA00005417"/>
    </source>
</evidence>
<keyword evidence="6 9" id="KW-0067">ATP-binding</keyword>
<keyword evidence="5" id="KW-0547">Nucleotide-binding</keyword>
<dbReference type="InterPro" id="IPR003439">
    <property type="entry name" value="ABC_transporter-like_ATP-bd"/>
</dbReference>
<evidence type="ECO:0000256" key="4">
    <source>
        <dbReference type="ARBA" id="ARBA00022475"/>
    </source>
</evidence>